<name>A0AAJ2BV35_ACIDE</name>
<dbReference type="Proteomes" id="UP001253458">
    <property type="component" value="Unassembled WGS sequence"/>
</dbReference>
<evidence type="ECO:0000313" key="4">
    <source>
        <dbReference type="Proteomes" id="UP001249076"/>
    </source>
</evidence>
<keyword evidence="4" id="KW-1185">Reference proteome</keyword>
<dbReference type="EMBL" id="JAVDTL010000001">
    <property type="protein sequence ID" value="MDR6764832.1"/>
    <property type="molecule type" value="Genomic_DNA"/>
</dbReference>
<evidence type="ECO:0000313" key="3">
    <source>
        <dbReference type="EMBL" id="MDR6835269.1"/>
    </source>
</evidence>
<feature type="transmembrane region" description="Helical" evidence="1">
    <location>
        <begin position="72"/>
        <end position="90"/>
    </location>
</feature>
<dbReference type="EMBL" id="JAVDTS010000001">
    <property type="protein sequence ID" value="MDR6835269.1"/>
    <property type="molecule type" value="Genomic_DNA"/>
</dbReference>
<dbReference type="RefSeq" id="WP_209816888.1">
    <property type="nucleotide sequence ID" value="NZ_JAVDTL010000001.1"/>
</dbReference>
<protein>
    <recommendedName>
        <fullName evidence="6">Transmembrane protein</fullName>
    </recommendedName>
</protein>
<evidence type="ECO:0008006" key="6">
    <source>
        <dbReference type="Google" id="ProtNLM"/>
    </source>
</evidence>
<keyword evidence="1" id="KW-0812">Transmembrane</keyword>
<proteinExistence type="predicted"/>
<evidence type="ECO:0000313" key="2">
    <source>
        <dbReference type="EMBL" id="MDR6764832.1"/>
    </source>
</evidence>
<dbReference type="AlphaFoldDB" id="A0AAJ2BV35"/>
<comment type="caution">
    <text evidence="2">The sequence shown here is derived from an EMBL/GenBank/DDBJ whole genome shotgun (WGS) entry which is preliminary data.</text>
</comment>
<keyword evidence="1" id="KW-1133">Transmembrane helix</keyword>
<sequence>MKALVMDLVLFGALFAWCAGSGQVTVRRAAGALAASGVCLVSAWLVGLYGGNTLAQVFLFDGPQVDGRFGALWGYSWAFFSLLCGVHLLTQQRRLRTVNRP</sequence>
<organism evidence="2 5">
    <name type="scientific">Acidovorax delafieldii</name>
    <name type="common">Pseudomonas delafieldii</name>
    <dbReference type="NCBI Taxonomy" id="47920"/>
    <lineage>
        <taxon>Bacteria</taxon>
        <taxon>Pseudomonadati</taxon>
        <taxon>Pseudomonadota</taxon>
        <taxon>Betaproteobacteria</taxon>
        <taxon>Burkholderiales</taxon>
        <taxon>Comamonadaceae</taxon>
        <taxon>Acidovorax</taxon>
    </lineage>
</organism>
<gene>
    <name evidence="2" type="ORF">J2W88_000090</name>
    <name evidence="3" type="ORF">J2W93_000090</name>
</gene>
<evidence type="ECO:0000313" key="5">
    <source>
        <dbReference type="Proteomes" id="UP001253458"/>
    </source>
</evidence>
<evidence type="ECO:0000256" key="1">
    <source>
        <dbReference type="SAM" id="Phobius"/>
    </source>
</evidence>
<accession>A0AAJ2BV35</accession>
<reference evidence="2 4" key="1">
    <citation type="submission" date="2023-07" db="EMBL/GenBank/DDBJ databases">
        <title>Sorghum-associated microbial communities from plants grown in Nebraska, USA.</title>
        <authorList>
            <person name="Schachtman D."/>
        </authorList>
    </citation>
    <scope>NUCLEOTIDE SEQUENCE</scope>
    <source>
        <strain evidence="3 4">BE105</strain>
        <strain evidence="2">BE69</strain>
    </source>
</reference>
<dbReference type="Proteomes" id="UP001249076">
    <property type="component" value="Unassembled WGS sequence"/>
</dbReference>
<keyword evidence="1" id="KW-0472">Membrane</keyword>